<keyword evidence="10" id="KW-0539">Nucleus</keyword>
<dbReference type="InterPro" id="IPR023318">
    <property type="entry name" value="Ub_act_enz_dom_a_sf"/>
</dbReference>
<keyword evidence="9" id="KW-0067">ATP-binding</keyword>
<evidence type="ECO:0008006" key="18">
    <source>
        <dbReference type="Google" id="ProtNLM"/>
    </source>
</evidence>
<dbReference type="Proteomes" id="UP000033140">
    <property type="component" value="Unassembled WGS sequence"/>
</dbReference>
<evidence type="ECO:0000256" key="12">
    <source>
        <dbReference type="SAM" id="MobiDB-lite"/>
    </source>
</evidence>
<protein>
    <recommendedName>
        <fullName evidence="18">Ubiquitin-activating enzyme E1-like</fullName>
    </recommendedName>
</protein>
<feature type="region of interest" description="Disordered" evidence="12">
    <location>
        <begin position="1"/>
        <end position="97"/>
    </location>
</feature>
<dbReference type="PANTHER" id="PTHR10953">
    <property type="entry name" value="UBIQUITIN-ACTIVATING ENZYME E1"/>
    <property type="match status" value="1"/>
</dbReference>
<reference evidence="16 17" key="3">
    <citation type="journal article" date="2015" name="Genome Announc.">
        <title>Draft Genome Sequence of the Archiascomycetous Yeast Saitoella complicata.</title>
        <authorList>
            <person name="Yamauchi K."/>
            <person name="Kondo S."/>
            <person name="Hamamoto M."/>
            <person name="Takahashi Y."/>
            <person name="Ogura Y."/>
            <person name="Hayashi T."/>
            <person name="Nishida H."/>
        </authorList>
    </citation>
    <scope>NUCLEOTIDE SEQUENCE [LARGE SCALE GENOMIC DNA]</scope>
    <source>
        <strain evidence="16 17">NRRL Y-17804</strain>
    </source>
</reference>
<dbReference type="GO" id="GO:0046872">
    <property type="term" value="F:metal ion binding"/>
    <property type="evidence" value="ECO:0007669"/>
    <property type="project" value="UniProtKB-KW"/>
</dbReference>
<evidence type="ECO:0000259" key="15">
    <source>
        <dbReference type="Pfam" id="PF14732"/>
    </source>
</evidence>
<evidence type="ECO:0000256" key="2">
    <source>
        <dbReference type="ARBA" id="ARBA00004718"/>
    </source>
</evidence>
<comment type="similarity">
    <text evidence="3">Belongs to the ubiquitin-activating E1 family.</text>
</comment>
<gene>
    <name evidence="16" type="ORF">G7K_3696-t1</name>
</gene>
<feature type="domain" description="Ubiquitin-activating enzyme SCCH" evidence="14">
    <location>
        <begin position="753"/>
        <end position="814"/>
    </location>
</feature>
<proteinExistence type="inferred from homology"/>
<feature type="active site" description="Glycyl thioester intermediate" evidence="11">
    <location>
        <position position="620"/>
    </location>
</feature>
<comment type="caution">
    <text evidence="16">The sequence shown here is derived from an EMBL/GenBank/DDBJ whole genome shotgun (WGS) entry which is preliminary data.</text>
</comment>
<feature type="region of interest" description="Disordered" evidence="12">
    <location>
        <begin position="968"/>
        <end position="1027"/>
    </location>
</feature>
<dbReference type="InterPro" id="IPR006886">
    <property type="entry name" value="RNA_pol_III_Rpc5"/>
</dbReference>
<dbReference type="SUPFAM" id="SSF69572">
    <property type="entry name" value="Activating enzymes of the ubiquitin-like proteins"/>
    <property type="match status" value="1"/>
</dbReference>
<dbReference type="CDD" id="cd01489">
    <property type="entry name" value="Uba2_SUMO"/>
    <property type="match status" value="1"/>
</dbReference>
<dbReference type="InterPro" id="IPR028077">
    <property type="entry name" value="UAE_UbL_dom"/>
</dbReference>
<keyword evidence="17" id="KW-1185">Reference proteome</keyword>
<dbReference type="Pfam" id="PF14732">
    <property type="entry name" value="UAE_UbL"/>
    <property type="match status" value="1"/>
</dbReference>
<comment type="subcellular location">
    <subcellularLocation>
        <location evidence="1">Nucleus</location>
    </subcellularLocation>
</comment>
<evidence type="ECO:0000259" key="13">
    <source>
        <dbReference type="Pfam" id="PF00899"/>
    </source>
</evidence>
<dbReference type="GO" id="GO:0016887">
    <property type="term" value="F:ATP hydrolysis activity"/>
    <property type="evidence" value="ECO:0007669"/>
    <property type="project" value="UniProtKB-ARBA"/>
</dbReference>
<dbReference type="GO" id="GO:0005737">
    <property type="term" value="C:cytoplasm"/>
    <property type="evidence" value="ECO:0007669"/>
    <property type="project" value="TreeGrafter"/>
</dbReference>
<dbReference type="GO" id="GO:0019948">
    <property type="term" value="F:SUMO activating enzyme activity"/>
    <property type="evidence" value="ECO:0007669"/>
    <property type="project" value="TreeGrafter"/>
</dbReference>
<dbReference type="GO" id="GO:0016740">
    <property type="term" value="F:transferase activity"/>
    <property type="evidence" value="ECO:0007669"/>
    <property type="project" value="UniProtKB-KW"/>
</dbReference>
<dbReference type="AlphaFoldDB" id="A0A0E9NI51"/>
<accession>A0A0E9NI51</accession>
<dbReference type="EMBL" id="BACD03000023">
    <property type="protein sequence ID" value="GAO49547.1"/>
    <property type="molecule type" value="Genomic_DNA"/>
</dbReference>
<dbReference type="PROSITE" id="PS00865">
    <property type="entry name" value="UBIQUITIN_ACTIVAT_2"/>
    <property type="match status" value="1"/>
</dbReference>
<evidence type="ECO:0000256" key="1">
    <source>
        <dbReference type="ARBA" id="ARBA00004123"/>
    </source>
</evidence>
<evidence type="ECO:0000313" key="16">
    <source>
        <dbReference type="EMBL" id="GAO49547.1"/>
    </source>
</evidence>
<sequence length="1049" mass="116742">MSLFNPLSDSEDEEMEVGVQLPQEHIDEDMSIGNDQMAEQPEDPIPPMMAQDISMHEADAGTGPVHAEDLQEHHEEEPSDEEEEEEEEEEDDDDPVVKTYDIYTTDRLNEHLYLFQYPTRPNTRPLTTSRNSEPLSAKIKPRAGMIEVDVPIALEKYYDEDRGRELGQALEEGQGFESGEGRLLDRQIFGARIQNNWGNYMVGVLRGEELHLSPVKSVVQLKQTYNYVDKLDTLAKAQKKTEGPAAPTAGPRAVTVTAKAASSEGPQIDSNLAAKRLAEEDSWVRLKWHDVADPESINVSGNLVQPPVAEGEDGLGRKPLKCVTSVGEYLTMLSAPKTQVEGELQMNAKPARKISAPLVDIKNVKGEEQPWEEISTSRGIRRRRSGDALFADADAALQVLEDPPSTPFARPLLDDVARTGPQCAAAPERTTNAYDVEDKYVAIAMSRYSHLEKSLPTLSEKIKTSKVLMVGAGGIGCELLKNLTLTGFGEIHMVDLDTIDLSNLNRQFLFRKEHIKRSKALVAKESAAKFNPDVKLVAHHANIKDPEFSVSWFASFDIVFNALDNLDARRYVNQMCLAADVPLIESGTTGFLGQVQVIKGGKTECYDCNPKEVPKSFPVCTIRSTPSQPIHCIVWAKSYLFPQLFGLDEEDAGDVTHTDEDNKEEVKTLRAEAEQLKRIRESMGTDGFARMVWEKVFEKDVERLRGMEDMWKHREKPHVLKYDDLGAKVAEGEELAKHDQKVWDAEESFAVFIDSLNRLSTRLTALQKAGKEGSPPPILSFDKDDTDTLDFVAAASNIRSLIFHIPTKSKFEIKQMAGNIIPAIATTNAIVAGVCVLQAFKVLKGKWDEARMVFLSRRAERAFNSEPLRPPNSVCEVCAVGRASINVNLERTTIEQLVSYLTGPLGYGEEISIMTDKLLYDVDFDDNLERTLGEMGITDGTFLTVVDENDADDDYETRQNLVLNVANSPEEEPQVQPADCSIPRKPKPAPMAQENDSIPADVNPKKRSLESDDHQDDIRKRGRVAEEDGVVRATETIVIEDDDGVITLD</sequence>
<dbReference type="GO" id="GO:0006351">
    <property type="term" value="P:DNA-templated transcription"/>
    <property type="evidence" value="ECO:0007669"/>
    <property type="project" value="InterPro"/>
</dbReference>
<evidence type="ECO:0000256" key="4">
    <source>
        <dbReference type="ARBA" id="ARBA00022679"/>
    </source>
</evidence>
<evidence type="ECO:0000256" key="11">
    <source>
        <dbReference type="PROSITE-ProRule" id="PRU10132"/>
    </source>
</evidence>
<dbReference type="Gene3D" id="3.50.50.80">
    <property type="entry name" value="Ubiquitin-activating enzyme E1, inactive adenylation domain, subdomain 1"/>
    <property type="match status" value="1"/>
</dbReference>
<dbReference type="Gene3D" id="1.10.10.520">
    <property type="entry name" value="Ubiquitin activating enzymes (Uba3). Chain: B, domain 2"/>
    <property type="match status" value="1"/>
</dbReference>
<evidence type="ECO:0000256" key="5">
    <source>
        <dbReference type="ARBA" id="ARBA00022723"/>
    </source>
</evidence>
<feature type="compositionally biased region" description="Basic and acidic residues" evidence="12">
    <location>
        <begin position="1003"/>
        <end position="1027"/>
    </location>
</feature>
<dbReference type="Pfam" id="PF00899">
    <property type="entry name" value="ThiF"/>
    <property type="match status" value="1"/>
</dbReference>
<feature type="domain" description="Ubiquitin/SUMO-activating enzyme ubiquitin-like" evidence="15">
    <location>
        <begin position="886"/>
        <end position="951"/>
    </location>
</feature>
<evidence type="ECO:0000256" key="3">
    <source>
        <dbReference type="ARBA" id="ARBA00005673"/>
    </source>
</evidence>
<dbReference type="Gene3D" id="3.10.290.20">
    <property type="entry name" value="Ubiquitin-like 2 activating enzyme e1b. Chain: B, domain 3"/>
    <property type="match status" value="1"/>
</dbReference>
<dbReference type="InterPro" id="IPR019572">
    <property type="entry name" value="UBA_E1_SCCH"/>
</dbReference>
<dbReference type="GO" id="GO:0005524">
    <property type="term" value="F:ATP binding"/>
    <property type="evidence" value="ECO:0007669"/>
    <property type="project" value="UniProtKB-KW"/>
</dbReference>
<comment type="pathway">
    <text evidence="2">Protein modification; protein sumoylation.</text>
</comment>
<keyword evidence="6" id="KW-0547">Nucleotide-binding</keyword>
<evidence type="ECO:0000256" key="10">
    <source>
        <dbReference type="ARBA" id="ARBA00023242"/>
    </source>
</evidence>
<dbReference type="FunFam" id="3.50.50.80:FF:000002">
    <property type="entry name" value="SUMO-activating enzyme subunit 2"/>
    <property type="match status" value="1"/>
</dbReference>
<reference evidence="16 17" key="2">
    <citation type="journal article" date="2014" name="J. Gen. Appl. Microbiol.">
        <title>The early diverging ascomycetous budding yeast Saitoella complicata has three histone deacetylases belonging to the Clr6, Hos2, and Rpd3 lineages.</title>
        <authorList>
            <person name="Nishida H."/>
            <person name="Matsumoto T."/>
            <person name="Kondo S."/>
            <person name="Hamamoto M."/>
            <person name="Yoshikawa H."/>
        </authorList>
    </citation>
    <scope>NUCLEOTIDE SEQUENCE [LARGE SCALE GENOMIC DNA]</scope>
    <source>
        <strain evidence="16 17">NRRL Y-17804</strain>
    </source>
</reference>
<dbReference type="InterPro" id="IPR045886">
    <property type="entry name" value="ThiF/MoeB/HesA"/>
</dbReference>
<dbReference type="GO" id="GO:0031510">
    <property type="term" value="C:SUMO activating enzyme complex"/>
    <property type="evidence" value="ECO:0007669"/>
    <property type="project" value="TreeGrafter"/>
</dbReference>
<evidence type="ECO:0000256" key="8">
    <source>
        <dbReference type="ARBA" id="ARBA00022833"/>
    </source>
</evidence>
<dbReference type="InterPro" id="IPR033127">
    <property type="entry name" value="UBQ-activ_enz_E1_Cys_AS"/>
</dbReference>
<keyword evidence="8" id="KW-0862">Zinc</keyword>
<keyword evidence="4" id="KW-0808">Transferase</keyword>
<feature type="compositionally biased region" description="Basic and acidic residues" evidence="12">
    <location>
        <begin position="66"/>
        <end position="76"/>
    </location>
</feature>
<feature type="compositionally biased region" description="Acidic residues" evidence="12">
    <location>
        <begin position="77"/>
        <end position="94"/>
    </location>
</feature>
<dbReference type="Pfam" id="PF10585">
    <property type="entry name" value="UBA_E1_SCCH"/>
    <property type="match status" value="1"/>
</dbReference>
<evidence type="ECO:0000256" key="6">
    <source>
        <dbReference type="ARBA" id="ARBA00022741"/>
    </source>
</evidence>
<feature type="domain" description="THIF-type NAD/FAD binding fold" evidence="13">
    <location>
        <begin position="459"/>
        <end position="861"/>
    </location>
</feature>
<organism evidence="16 17">
    <name type="scientific">Saitoella complicata (strain BCRC 22490 / CBS 7301 / JCM 7358 / NBRC 10748 / NRRL Y-17804)</name>
    <dbReference type="NCBI Taxonomy" id="698492"/>
    <lineage>
        <taxon>Eukaryota</taxon>
        <taxon>Fungi</taxon>
        <taxon>Dikarya</taxon>
        <taxon>Ascomycota</taxon>
        <taxon>Taphrinomycotina</taxon>
        <taxon>Taphrinomycotina incertae sedis</taxon>
        <taxon>Saitoella</taxon>
    </lineage>
</organism>
<keyword evidence="7" id="KW-0833">Ubl conjugation pathway</keyword>
<evidence type="ECO:0000259" key="14">
    <source>
        <dbReference type="Pfam" id="PF10585"/>
    </source>
</evidence>
<dbReference type="InterPro" id="IPR042449">
    <property type="entry name" value="Ub-E1_IAD_1"/>
</dbReference>
<dbReference type="Pfam" id="PF04801">
    <property type="entry name" value="RPC5"/>
    <property type="match status" value="1"/>
</dbReference>
<dbReference type="STRING" id="698492.A0A0E9NI51"/>
<dbReference type="InterPro" id="IPR035985">
    <property type="entry name" value="Ubiquitin-activating_enz"/>
</dbReference>
<reference evidence="16 17" key="1">
    <citation type="journal article" date="2011" name="J. Gen. Appl. Microbiol.">
        <title>Draft genome sequencing of the enigmatic yeast Saitoella complicata.</title>
        <authorList>
            <person name="Nishida H."/>
            <person name="Hamamoto M."/>
            <person name="Sugiyama J."/>
        </authorList>
    </citation>
    <scope>NUCLEOTIDE SEQUENCE [LARGE SCALE GENOMIC DNA]</scope>
    <source>
        <strain evidence="16 17">NRRL Y-17804</strain>
    </source>
</reference>
<name>A0A0E9NI51_SAICN</name>
<dbReference type="UniPathway" id="UPA00886"/>
<evidence type="ECO:0000256" key="7">
    <source>
        <dbReference type="ARBA" id="ARBA00022786"/>
    </source>
</evidence>
<keyword evidence="5" id="KW-0479">Metal-binding</keyword>
<dbReference type="InterPro" id="IPR000594">
    <property type="entry name" value="ThiF_NAD_FAD-bd"/>
</dbReference>
<evidence type="ECO:0000256" key="9">
    <source>
        <dbReference type="ARBA" id="ARBA00022840"/>
    </source>
</evidence>
<dbReference type="GO" id="GO:0016925">
    <property type="term" value="P:protein sumoylation"/>
    <property type="evidence" value="ECO:0007669"/>
    <property type="project" value="UniProtKB-UniPathway"/>
</dbReference>
<evidence type="ECO:0000313" key="17">
    <source>
        <dbReference type="Proteomes" id="UP000033140"/>
    </source>
</evidence>
<dbReference type="PANTHER" id="PTHR10953:SF5">
    <property type="entry name" value="SUMO-ACTIVATING ENZYME SUBUNIT 2"/>
    <property type="match status" value="1"/>
</dbReference>
<dbReference type="FunFam" id="3.40.50.720:FF:000618">
    <property type="entry name" value="SUMO-activating enzyme subunit 2"/>
    <property type="match status" value="1"/>
</dbReference>